<evidence type="ECO:0000259" key="2">
    <source>
        <dbReference type="Pfam" id="PF14925"/>
    </source>
</evidence>
<dbReference type="OrthoDB" id="69809at2759"/>
<dbReference type="InterPro" id="IPR026679">
    <property type="entry name" value="MAP10_C-term"/>
</dbReference>
<feature type="region of interest" description="Disordered" evidence="1">
    <location>
        <begin position="433"/>
        <end position="453"/>
    </location>
</feature>
<organism evidence="3 4">
    <name type="scientific">Microcaecilia unicolor</name>
    <dbReference type="NCBI Taxonomy" id="1415580"/>
    <lineage>
        <taxon>Eukaryota</taxon>
        <taxon>Metazoa</taxon>
        <taxon>Chordata</taxon>
        <taxon>Craniata</taxon>
        <taxon>Vertebrata</taxon>
        <taxon>Euteleostomi</taxon>
        <taxon>Amphibia</taxon>
        <taxon>Gymnophiona</taxon>
        <taxon>Siphonopidae</taxon>
        <taxon>Microcaecilia</taxon>
    </lineage>
</organism>
<evidence type="ECO:0000313" key="4">
    <source>
        <dbReference type="RefSeq" id="XP_030053992.1"/>
    </source>
</evidence>
<dbReference type="GO" id="GO:1990023">
    <property type="term" value="C:mitotic spindle midzone"/>
    <property type="evidence" value="ECO:0007669"/>
    <property type="project" value="TreeGrafter"/>
</dbReference>
<feature type="compositionally biased region" description="Basic and acidic residues" evidence="1">
    <location>
        <begin position="439"/>
        <end position="453"/>
    </location>
</feature>
<dbReference type="PANTHER" id="PTHR21831">
    <property type="entry name" value="MICROTUBULE-ASSOCIATED PROTEIN 10"/>
    <property type="match status" value="1"/>
</dbReference>
<feature type="domain" description="Microtubule-associated protein 10 C-terminal" evidence="2">
    <location>
        <begin position="250"/>
        <end position="885"/>
    </location>
</feature>
<dbReference type="FunCoup" id="A0A6P7XEL8">
    <property type="interactions" value="3"/>
</dbReference>
<protein>
    <submittedName>
        <fullName evidence="4">Microtubule-associated protein 10</fullName>
    </submittedName>
</protein>
<dbReference type="GO" id="GO:0051256">
    <property type="term" value="P:mitotic spindle midzone assembly"/>
    <property type="evidence" value="ECO:0007669"/>
    <property type="project" value="TreeGrafter"/>
</dbReference>
<feature type="compositionally biased region" description="Polar residues" evidence="1">
    <location>
        <begin position="580"/>
        <end position="596"/>
    </location>
</feature>
<dbReference type="GO" id="GO:0097431">
    <property type="term" value="C:mitotic spindle pole"/>
    <property type="evidence" value="ECO:0007669"/>
    <property type="project" value="TreeGrafter"/>
</dbReference>
<accession>A0A6P7XEL8</accession>
<dbReference type="Pfam" id="PF14925">
    <property type="entry name" value="HPHLAWLY"/>
    <property type="match status" value="1"/>
</dbReference>
<dbReference type="PANTHER" id="PTHR21831:SF2">
    <property type="entry name" value="MICROTUBULE-ASSOCIATED PROTEIN 10"/>
    <property type="match status" value="1"/>
</dbReference>
<dbReference type="KEGG" id="muo:115466706"/>
<feature type="region of interest" description="Disordered" evidence="1">
    <location>
        <begin position="320"/>
        <end position="341"/>
    </location>
</feature>
<dbReference type="InterPro" id="IPR039302">
    <property type="entry name" value="MAP10"/>
</dbReference>
<evidence type="ECO:0000256" key="1">
    <source>
        <dbReference type="SAM" id="MobiDB-lite"/>
    </source>
</evidence>
<feature type="compositionally biased region" description="Basic and acidic residues" evidence="1">
    <location>
        <begin position="682"/>
        <end position="697"/>
    </location>
</feature>
<dbReference type="InParanoid" id="A0A6P7XEL8"/>
<dbReference type="GO" id="GO:0005813">
    <property type="term" value="C:centrosome"/>
    <property type="evidence" value="ECO:0007669"/>
    <property type="project" value="TreeGrafter"/>
</dbReference>
<dbReference type="GeneID" id="115466706"/>
<proteinExistence type="predicted"/>
<feature type="compositionally biased region" description="Polar residues" evidence="1">
    <location>
        <begin position="722"/>
        <end position="736"/>
    </location>
</feature>
<feature type="compositionally biased region" description="Polar residues" evidence="1">
    <location>
        <begin position="789"/>
        <end position="802"/>
    </location>
</feature>
<dbReference type="RefSeq" id="XP_030053992.1">
    <property type="nucleotide sequence ID" value="XM_030198132.1"/>
</dbReference>
<dbReference type="GO" id="GO:0030496">
    <property type="term" value="C:midbody"/>
    <property type="evidence" value="ECO:0007669"/>
    <property type="project" value="TreeGrafter"/>
</dbReference>
<feature type="compositionally biased region" description="Polar residues" evidence="1">
    <location>
        <begin position="743"/>
        <end position="752"/>
    </location>
</feature>
<feature type="compositionally biased region" description="Basic and acidic residues" evidence="1">
    <location>
        <begin position="598"/>
        <end position="612"/>
    </location>
</feature>
<dbReference type="CTD" id="54627"/>
<feature type="region of interest" description="Disordered" evidence="1">
    <location>
        <begin position="680"/>
        <end position="827"/>
    </location>
</feature>
<dbReference type="GO" id="GO:0032467">
    <property type="term" value="P:positive regulation of cytokinesis"/>
    <property type="evidence" value="ECO:0007669"/>
    <property type="project" value="TreeGrafter"/>
</dbReference>
<feature type="region of interest" description="Disordered" evidence="1">
    <location>
        <begin position="563"/>
        <end position="626"/>
    </location>
</feature>
<dbReference type="AlphaFoldDB" id="A0A6P7XEL8"/>
<feature type="compositionally biased region" description="Basic and acidic residues" evidence="1">
    <location>
        <begin position="808"/>
        <end position="821"/>
    </location>
</feature>
<feature type="compositionally biased region" description="Basic and acidic residues" evidence="1">
    <location>
        <begin position="779"/>
        <end position="788"/>
    </location>
</feature>
<sequence length="886" mass="98171">MGDLMEKEETADVEGGESLFCLELLVEYVCINHELQQSVRPSYADDEKKSSVPQLCIAFRLLDFPTLLVYPPESPHVVKSPRTPLLRVHFGRGKSCVFRMGARTLRAHLSRAPLYAMLLQLGVGNLPRLLASAPLSLASVSEHRGAHALCNLMGREVGRLALAYRLLCLGASLLPHLPPSSSLELVSGEERASTSVAAVEGDNVVPILQPLLLEKPEEPQLLVVSETEAAPSPCKKASVSTQTRPNLLKPCNSSARGSVTDQEIEANVLCPPPLFYCSATSEPKKELPVQYKYVNKEKPVLMEEPVLEEEFLFWKSSTARTEHHKSRSQQPHPTPPDQRRNISQLPLLNALLVELSLLSSHPIADHTAVHPQLAWLYRSVSNEDSISRVSQLRSKLQTETDKLELTEKNKKSNSPKHKIADVLKLATPLSQNVQKGAKKITEPEKNSETKDHGCSTKKLFYGLTNTLKLRLQQKNPDMLIVHERREQYRKKQQEMLKLKKRRNRGFLPTEKRFKHSLTHIQSYRSENGRISYPNRSFDENIETLIQNSVNKENYQNKNEIKSLPQEHNTGHGLNDHVENVVSNNPQEDNANLSSLEKPQVDPEHCRENERNGKVLRPQPAPQDCDVGDAIASENISTMNGNANTSGKFASFRSVGCKENPKNSLPSSPDEIYSEDFIASQEGSRDSHDVTSPDHTEPLDSFPNTVVVSPEEDPSGSDSGSSMQVNSGESARTSSISAPLPVPSTASPIQSSNRTRRLKDKHQGLSAALIVSNENVPSGEQKEQEDKTRQCNISTHEVNNIQGSPVPDIKCEDGDRESDKSLSVRTSQVSSYLPSNLSDLDLSALGSIESDHITEGQAQSGLSTLDISNQYKHITELVINHLPGYTL</sequence>
<name>A0A6P7XEL8_9AMPH</name>
<dbReference type="Proteomes" id="UP000515156">
    <property type="component" value="Chromosome 3"/>
</dbReference>
<dbReference type="GO" id="GO:0031122">
    <property type="term" value="P:cytoplasmic microtubule organization"/>
    <property type="evidence" value="ECO:0007669"/>
    <property type="project" value="TreeGrafter"/>
</dbReference>
<keyword evidence="3" id="KW-1185">Reference proteome</keyword>
<dbReference type="GO" id="GO:0005881">
    <property type="term" value="C:cytoplasmic microtubule"/>
    <property type="evidence" value="ECO:0007669"/>
    <property type="project" value="TreeGrafter"/>
</dbReference>
<reference evidence="4" key="1">
    <citation type="submission" date="2025-08" db="UniProtKB">
        <authorList>
            <consortium name="RefSeq"/>
        </authorList>
    </citation>
    <scope>IDENTIFICATION</scope>
</reference>
<dbReference type="GO" id="GO:0008017">
    <property type="term" value="F:microtubule binding"/>
    <property type="evidence" value="ECO:0007669"/>
    <property type="project" value="InterPro"/>
</dbReference>
<dbReference type="Pfam" id="PF14924">
    <property type="entry name" value="MAP10_N"/>
    <property type="match status" value="1"/>
</dbReference>
<evidence type="ECO:0000313" key="3">
    <source>
        <dbReference type="Proteomes" id="UP000515156"/>
    </source>
</evidence>
<gene>
    <name evidence="4" type="primary">MAP10</name>
</gene>